<dbReference type="NCBIfam" id="TIGR03025">
    <property type="entry name" value="EPS_sugtrans"/>
    <property type="match status" value="1"/>
</dbReference>
<evidence type="ECO:0000256" key="6">
    <source>
        <dbReference type="ARBA" id="ARBA00023136"/>
    </source>
</evidence>
<feature type="transmembrane region" description="Helical" evidence="7">
    <location>
        <begin position="109"/>
        <end position="132"/>
    </location>
</feature>
<dbReference type="Pfam" id="PF13727">
    <property type="entry name" value="CoA_binding_3"/>
    <property type="match status" value="1"/>
</dbReference>
<evidence type="ECO:0000256" key="3">
    <source>
        <dbReference type="ARBA" id="ARBA00022679"/>
    </source>
</evidence>
<comment type="caution">
    <text evidence="9">The sequence shown here is derived from an EMBL/GenBank/DDBJ whole genome shotgun (WGS) entry which is preliminary data.</text>
</comment>
<dbReference type="AlphaFoldDB" id="A0A2H0YSN9"/>
<feature type="transmembrane region" description="Helical" evidence="7">
    <location>
        <begin position="50"/>
        <end position="71"/>
    </location>
</feature>
<protein>
    <recommendedName>
        <fullName evidence="8">Bacterial sugar transferase domain-containing protein</fullName>
    </recommendedName>
</protein>
<keyword evidence="6 7" id="KW-0472">Membrane</keyword>
<feature type="transmembrane region" description="Helical" evidence="7">
    <location>
        <begin position="83"/>
        <end position="103"/>
    </location>
</feature>
<proteinExistence type="inferred from homology"/>
<feature type="transmembrane region" description="Helical" evidence="7">
    <location>
        <begin position="270"/>
        <end position="294"/>
    </location>
</feature>
<dbReference type="InterPro" id="IPR003362">
    <property type="entry name" value="Bact_transf"/>
</dbReference>
<sequence length="462" mass="52660">MKRSELFFSVLLVPLDYIFIILSGVSAYALRFSTFSESLPIQYDFSLSQVLHVLFPSALLWLVVFALLGLYSVRYDGKSRGEWLKVFIGSTTAVAFLIFFIFFSQELFASRFIILTTWVLSVLYIGIARTIVRAVQLTVLRKGVGVRQLVLITSEEDKHKLAKTFTTNPEFGFRVVLHITSFNNESRLRIHELVSRDEVDDILLANPQMHESMIGELVNFTIEEQIGFRYTADLLPVPLTHFGLNTLAGIPVIEIKRTSLEGWGRVWKRIFDLVIGALMLILTAPIFFITAVIVRLTSLGPVLIKLQRVGERGKIFSLFKFRSMVQNAENLKAELLKFNERKDGPLFKMTNDPRVTPFGRFIRKTSIDELPQLLNVLRGTMSLVGPRPHEPQEVSHYTQNQKKLLSIKPGMTGMAQVSGRSDLQFEEEAQLDIYYIENWSLLLDIRLLLKTVQVVLLRKGSA</sequence>
<dbReference type="PANTHER" id="PTHR30576">
    <property type="entry name" value="COLANIC BIOSYNTHESIS UDP-GLUCOSE LIPID CARRIER TRANSFERASE"/>
    <property type="match status" value="1"/>
</dbReference>
<keyword evidence="3" id="KW-0808">Transferase</keyword>
<evidence type="ECO:0000259" key="8">
    <source>
        <dbReference type="Pfam" id="PF02397"/>
    </source>
</evidence>
<reference evidence="10" key="1">
    <citation type="submission" date="2017-09" db="EMBL/GenBank/DDBJ databases">
        <title>Depth-based differentiation of microbial function through sediment-hosted aquifers and enrichment of novel symbionts in the deep terrestrial subsurface.</title>
        <authorList>
            <person name="Probst A.J."/>
            <person name="Ladd B."/>
            <person name="Jarett J.K."/>
            <person name="Geller-Mcgrath D.E."/>
            <person name="Sieber C.M.K."/>
            <person name="Emerson J.B."/>
            <person name="Anantharaman K."/>
            <person name="Thomas B.C."/>
            <person name="Malmstrom R."/>
            <person name="Stieglmeier M."/>
            <person name="Klingl A."/>
            <person name="Woyke T."/>
            <person name="Ryan C.M."/>
            <person name="Banfield J.F."/>
        </authorList>
    </citation>
    <scope>NUCLEOTIDE SEQUENCE [LARGE SCALE GENOMIC DNA]</scope>
</reference>
<comment type="subcellular location">
    <subcellularLocation>
        <location evidence="1">Membrane</location>
        <topology evidence="1">Multi-pass membrane protein</topology>
    </subcellularLocation>
</comment>
<keyword evidence="5 7" id="KW-1133">Transmembrane helix</keyword>
<dbReference type="GO" id="GO:0016020">
    <property type="term" value="C:membrane"/>
    <property type="evidence" value="ECO:0007669"/>
    <property type="project" value="UniProtKB-SubCell"/>
</dbReference>
<gene>
    <name evidence="9" type="ORF">COT25_03965</name>
</gene>
<dbReference type="InterPro" id="IPR017475">
    <property type="entry name" value="EPS_sugar_tfrase"/>
</dbReference>
<accession>A0A2H0YSN9</accession>
<evidence type="ECO:0000256" key="4">
    <source>
        <dbReference type="ARBA" id="ARBA00022692"/>
    </source>
</evidence>
<evidence type="ECO:0000313" key="10">
    <source>
        <dbReference type="Proteomes" id="UP000228711"/>
    </source>
</evidence>
<name>A0A2H0YSN9_9BACT</name>
<dbReference type="Proteomes" id="UP000228711">
    <property type="component" value="Unassembled WGS sequence"/>
</dbReference>
<keyword evidence="4 7" id="KW-0812">Transmembrane</keyword>
<evidence type="ECO:0000256" key="1">
    <source>
        <dbReference type="ARBA" id="ARBA00004141"/>
    </source>
</evidence>
<feature type="domain" description="Bacterial sugar transferase" evidence="8">
    <location>
        <begin position="268"/>
        <end position="456"/>
    </location>
</feature>
<dbReference type="Pfam" id="PF02397">
    <property type="entry name" value="Bac_transf"/>
    <property type="match status" value="1"/>
</dbReference>
<evidence type="ECO:0000256" key="5">
    <source>
        <dbReference type="ARBA" id="ARBA00022989"/>
    </source>
</evidence>
<evidence type="ECO:0000256" key="2">
    <source>
        <dbReference type="ARBA" id="ARBA00006464"/>
    </source>
</evidence>
<evidence type="ECO:0000313" key="9">
    <source>
        <dbReference type="EMBL" id="PIS41279.1"/>
    </source>
</evidence>
<dbReference type="PANTHER" id="PTHR30576:SF10">
    <property type="entry name" value="SLL5057 PROTEIN"/>
    <property type="match status" value="1"/>
</dbReference>
<comment type="similarity">
    <text evidence="2">Belongs to the bacterial sugar transferase family.</text>
</comment>
<feature type="transmembrane region" description="Helical" evidence="7">
    <location>
        <begin position="7"/>
        <end position="30"/>
    </location>
</feature>
<evidence type="ECO:0000256" key="7">
    <source>
        <dbReference type="SAM" id="Phobius"/>
    </source>
</evidence>
<organism evidence="9 10">
    <name type="scientific">Candidatus Kerfeldbacteria bacterium CG08_land_8_20_14_0_20_42_7</name>
    <dbReference type="NCBI Taxonomy" id="2014245"/>
    <lineage>
        <taxon>Bacteria</taxon>
        <taxon>Candidatus Kerfeldiibacteriota</taxon>
    </lineage>
</organism>
<dbReference type="EMBL" id="PEXV01000130">
    <property type="protein sequence ID" value="PIS41279.1"/>
    <property type="molecule type" value="Genomic_DNA"/>
</dbReference>
<dbReference type="GO" id="GO:0016780">
    <property type="term" value="F:phosphotransferase activity, for other substituted phosphate groups"/>
    <property type="evidence" value="ECO:0007669"/>
    <property type="project" value="TreeGrafter"/>
</dbReference>